<evidence type="ECO:0000313" key="4">
    <source>
        <dbReference type="Proteomes" id="UP000590524"/>
    </source>
</evidence>
<dbReference type="EMBL" id="JACIEU010000023">
    <property type="protein sequence ID" value="MBB4150628.1"/>
    <property type="molecule type" value="Genomic_DNA"/>
</dbReference>
<feature type="transmembrane region" description="Helical" evidence="1">
    <location>
        <begin position="6"/>
        <end position="26"/>
    </location>
</feature>
<dbReference type="EMBL" id="JACIEU010000023">
    <property type="protein sequence ID" value="MBB4150633.1"/>
    <property type="molecule type" value="Genomic_DNA"/>
</dbReference>
<keyword evidence="1" id="KW-0812">Transmembrane</keyword>
<evidence type="ECO:0000313" key="3">
    <source>
        <dbReference type="EMBL" id="MBB4150633.1"/>
    </source>
</evidence>
<keyword evidence="1" id="KW-1133">Transmembrane helix</keyword>
<proteinExistence type="predicted"/>
<dbReference type="AlphaFoldDB" id="A0A7W6LUB2"/>
<reference evidence="3 4" key="1">
    <citation type="submission" date="2020-08" db="EMBL/GenBank/DDBJ databases">
        <title>Genomic Encyclopedia of Type Strains, Phase IV (KMG-IV): sequencing the most valuable type-strain genomes for metagenomic binning, comparative biology and taxonomic classification.</title>
        <authorList>
            <person name="Goeker M."/>
        </authorList>
    </citation>
    <scope>NUCLEOTIDE SEQUENCE [LARGE SCALE GENOMIC DNA]</scope>
    <source>
        <strain evidence="3 4">DSM 19371</strain>
    </source>
</reference>
<keyword evidence="1" id="KW-0472">Membrane</keyword>
<protein>
    <recommendedName>
        <fullName evidence="5">DUF2842 domain-containing protein</fullName>
    </recommendedName>
</protein>
<keyword evidence="4" id="KW-1185">Reference proteome</keyword>
<evidence type="ECO:0000256" key="1">
    <source>
        <dbReference type="SAM" id="Phobius"/>
    </source>
</evidence>
<dbReference type="Proteomes" id="UP000590524">
    <property type="component" value="Unassembled WGS sequence"/>
</dbReference>
<gene>
    <name evidence="2" type="ORF">GGQ90_004435</name>
    <name evidence="3" type="ORF">GGQ90_004440</name>
</gene>
<evidence type="ECO:0008006" key="5">
    <source>
        <dbReference type="Google" id="ProtNLM"/>
    </source>
</evidence>
<feature type="transmembrane region" description="Helical" evidence="1">
    <location>
        <begin position="33"/>
        <end position="52"/>
    </location>
</feature>
<evidence type="ECO:0000313" key="2">
    <source>
        <dbReference type="EMBL" id="MBB4150628.1"/>
    </source>
</evidence>
<comment type="caution">
    <text evidence="3">The sequence shown here is derived from an EMBL/GenBank/DDBJ whole genome shotgun (WGS) entry which is preliminary data.</text>
</comment>
<sequence length="66" mass="7712">MKNMLIYFIMAFGVFLTCCIIMAFFGSELNNRFAIIMFMVIWGVSALLWPVFGMRAFKEWATKLTK</sequence>
<accession>A0A7W6LUB2</accession>
<name>A0A7W6LUB2_9SPHN</name>
<organism evidence="3 4">
    <name type="scientific">Sphingobium scionense</name>
    <dbReference type="NCBI Taxonomy" id="1404341"/>
    <lineage>
        <taxon>Bacteria</taxon>
        <taxon>Pseudomonadati</taxon>
        <taxon>Pseudomonadota</taxon>
        <taxon>Alphaproteobacteria</taxon>
        <taxon>Sphingomonadales</taxon>
        <taxon>Sphingomonadaceae</taxon>
        <taxon>Sphingobium</taxon>
    </lineage>
</organism>